<organism evidence="2 3">
    <name type="scientific">Nesidiocoris tenuis</name>
    <dbReference type="NCBI Taxonomy" id="355587"/>
    <lineage>
        <taxon>Eukaryota</taxon>
        <taxon>Metazoa</taxon>
        <taxon>Ecdysozoa</taxon>
        <taxon>Arthropoda</taxon>
        <taxon>Hexapoda</taxon>
        <taxon>Insecta</taxon>
        <taxon>Pterygota</taxon>
        <taxon>Neoptera</taxon>
        <taxon>Paraneoptera</taxon>
        <taxon>Hemiptera</taxon>
        <taxon>Heteroptera</taxon>
        <taxon>Panheteroptera</taxon>
        <taxon>Cimicomorpha</taxon>
        <taxon>Miridae</taxon>
        <taxon>Dicyphina</taxon>
        <taxon>Nesidiocoris</taxon>
    </lineage>
</organism>
<evidence type="ECO:0000256" key="1">
    <source>
        <dbReference type="SAM" id="MobiDB-lite"/>
    </source>
</evidence>
<proteinExistence type="predicted"/>
<dbReference type="EMBL" id="CADCXU010013499">
    <property type="protein sequence ID" value="CAB0003458.1"/>
    <property type="molecule type" value="Genomic_DNA"/>
</dbReference>
<feature type="region of interest" description="Disordered" evidence="1">
    <location>
        <begin position="96"/>
        <end position="123"/>
    </location>
</feature>
<evidence type="ECO:0000313" key="2">
    <source>
        <dbReference type="EMBL" id="CAB0003458.1"/>
    </source>
</evidence>
<evidence type="ECO:0000313" key="3">
    <source>
        <dbReference type="Proteomes" id="UP000479000"/>
    </source>
</evidence>
<sequence>MQLPCITYLCCIFGCAVVPGAIAITEVLLVRNSGGLPPSTGDRRSTFYLQLISQRSIAFEVFEYRSNLKFELIGQTMEISNFTSWPPTSIKSTTPSIEFTLGHPRRPDPSGGTGGSPQESSRSDIPTYLLSLLDDTRAEGTGSRANRGSHAVLPTRAYWPVFISKFAGYLPAGGGLFKKKFQLRYFRRKREKRPSPPCHKPGQTPCGAIYRRTGFEFSLPRIVAVNLWGFSIREWKEQKYLQRAPFDRLLILDQQWRSVGAKMDSPFSLQVYLANFNYRLNGRESTIWLSPIFRAIPDINLKAINYFTRHLELRLTTMNDDLHRLVRGMHYHTHPERAENGGRTQTGPTWRFHRWRRILLLVDEGGSRSSLSFSNGLKRAARARPRRSFFFCNFDPALVDFLQSTYLGLLSRMTSASRQTSLAHIVVILAF</sequence>
<name>A0A6H5GNM4_9HEMI</name>
<protein>
    <submittedName>
        <fullName evidence="2">Uncharacterized protein</fullName>
    </submittedName>
</protein>
<dbReference type="AlphaFoldDB" id="A0A6H5GNM4"/>
<reference evidence="2 3" key="1">
    <citation type="submission" date="2020-02" db="EMBL/GenBank/DDBJ databases">
        <authorList>
            <person name="Ferguson B K."/>
        </authorList>
    </citation>
    <scope>NUCLEOTIDE SEQUENCE [LARGE SCALE GENOMIC DNA]</scope>
</reference>
<accession>A0A6H5GNM4</accession>
<gene>
    <name evidence="2" type="ORF">NTEN_LOCUS8986</name>
</gene>
<keyword evidence="3" id="KW-1185">Reference proteome</keyword>
<dbReference type="Proteomes" id="UP000479000">
    <property type="component" value="Unassembled WGS sequence"/>
</dbReference>